<reference evidence="4 5" key="1">
    <citation type="submission" date="2014-12" db="EMBL/GenBank/DDBJ databases">
        <title>Genome sequence of Flavobacterium beibuense RSKm HC5.</title>
        <authorList>
            <person name="Kim J.F."/>
            <person name="Song J.Y."/>
            <person name="Kwak M.-J."/>
            <person name="Lee S.-W."/>
        </authorList>
    </citation>
    <scope>NUCLEOTIDE SEQUENCE [LARGE SCALE GENOMIC DNA]</scope>
    <source>
        <strain evidence="4 5">RSKm HC5</strain>
    </source>
</reference>
<keyword evidence="5" id="KW-1185">Reference proteome</keyword>
<dbReference type="InterPro" id="IPR045857">
    <property type="entry name" value="O16G_dom_2"/>
</dbReference>
<dbReference type="SMART" id="SM00642">
    <property type="entry name" value="Aamy"/>
    <property type="match status" value="1"/>
</dbReference>
<name>A0A444W710_9FLAO</name>
<organism evidence="4 5">
    <name type="scientific">Flavobacterium beibuense</name>
    <dbReference type="NCBI Taxonomy" id="657326"/>
    <lineage>
        <taxon>Bacteria</taxon>
        <taxon>Pseudomonadati</taxon>
        <taxon>Bacteroidota</taxon>
        <taxon>Flavobacteriia</taxon>
        <taxon>Flavobacteriales</taxon>
        <taxon>Flavobacteriaceae</taxon>
        <taxon>Flavobacterium</taxon>
    </lineage>
</organism>
<accession>A0A444W710</accession>
<dbReference type="GO" id="GO:0004556">
    <property type="term" value="F:alpha-amylase activity"/>
    <property type="evidence" value="ECO:0007669"/>
    <property type="project" value="TreeGrafter"/>
</dbReference>
<dbReference type="PANTHER" id="PTHR10357">
    <property type="entry name" value="ALPHA-AMYLASE FAMILY MEMBER"/>
    <property type="match status" value="1"/>
</dbReference>
<dbReference type="GO" id="GO:0009313">
    <property type="term" value="P:oligosaccharide catabolic process"/>
    <property type="evidence" value="ECO:0007669"/>
    <property type="project" value="TreeGrafter"/>
</dbReference>
<dbReference type="RefSeq" id="WP_129751688.1">
    <property type="nucleotide sequence ID" value="NZ_JUIW01000009.1"/>
</dbReference>
<feature type="domain" description="Glycosyl hydrolase family 13 catalytic" evidence="3">
    <location>
        <begin position="26"/>
        <end position="370"/>
    </location>
</feature>
<sequence>MLRKIFLMSCLFFVVGASAQKEVIYQVFQRSFFDSNGDGTGDFKGIQQKMDYLQMLGVNAIMLSPVYQSDVINNLYATDWNETDNAYGSLNEYRSLVQEAHRRKMKVYQDLDLRYVTDKHEWYTDKTKYKDYLLLKDNANKEYTNANREEAQAIAINLKKGEVRGEIVKMLQYWINPDGSSSYYSGVDGFRFSNVSDTFGGQSNLLREFWVPVIKGIRDTKADLLIMASPADDKYNNDDFYNVGFDAVFDRKLREGIVSFDKKKLENAIATTILNVPENKTQMVFVSGYDVGRFANPENYNSDQLKALAALNLFLGGKPVIYYGEELGTPSIDEVKGMERIIWSRGDSIVSNTQWYMPFMKADGKLYEARPVTEQIKDKQSLWSFYKQLLQLKNHPALTEGQYVSMRNENEHAISFLRVSKVEKLLFVINLSDEEQRIYLNPDIIIKFNNSRMLLGEKEWNFLRGGRATTLPPYGVAVWQLL</sequence>
<evidence type="ECO:0000313" key="4">
    <source>
        <dbReference type="EMBL" id="RYJ41665.1"/>
    </source>
</evidence>
<dbReference type="InterPro" id="IPR017853">
    <property type="entry name" value="GH"/>
</dbReference>
<dbReference type="AlphaFoldDB" id="A0A444W710"/>
<dbReference type="OrthoDB" id="9806009at2"/>
<dbReference type="InterPro" id="IPR006047">
    <property type="entry name" value="GH13_cat_dom"/>
</dbReference>
<protein>
    <submittedName>
        <fullName evidence="4">Alpha amylase</fullName>
    </submittedName>
</protein>
<dbReference type="Gene3D" id="3.20.20.80">
    <property type="entry name" value="Glycosidases"/>
    <property type="match status" value="1"/>
</dbReference>
<evidence type="ECO:0000256" key="2">
    <source>
        <dbReference type="SAM" id="SignalP"/>
    </source>
</evidence>
<evidence type="ECO:0000256" key="1">
    <source>
        <dbReference type="ARBA" id="ARBA00008061"/>
    </source>
</evidence>
<dbReference type="SUPFAM" id="SSF51445">
    <property type="entry name" value="(Trans)glycosidases"/>
    <property type="match status" value="1"/>
</dbReference>
<dbReference type="EMBL" id="JUIW01000009">
    <property type="protein sequence ID" value="RYJ41665.1"/>
    <property type="molecule type" value="Genomic_DNA"/>
</dbReference>
<proteinExistence type="inferred from homology"/>
<dbReference type="Gene3D" id="3.90.400.10">
    <property type="entry name" value="Oligo-1,6-glucosidase, Domain 2"/>
    <property type="match status" value="1"/>
</dbReference>
<feature type="signal peptide" evidence="2">
    <location>
        <begin position="1"/>
        <end position="19"/>
    </location>
</feature>
<dbReference type="InterPro" id="IPR013780">
    <property type="entry name" value="Glyco_hydro_b"/>
</dbReference>
<dbReference type="SUPFAM" id="SSF51011">
    <property type="entry name" value="Glycosyl hydrolase domain"/>
    <property type="match status" value="1"/>
</dbReference>
<keyword evidence="2" id="KW-0732">Signal</keyword>
<comment type="similarity">
    <text evidence="1">Belongs to the glycosyl hydrolase 13 family.</text>
</comment>
<dbReference type="Gene3D" id="2.60.40.1180">
    <property type="entry name" value="Golgi alpha-mannosidase II"/>
    <property type="match status" value="1"/>
</dbReference>
<dbReference type="PANTHER" id="PTHR10357:SF179">
    <property type="entry name" value="NEUTRAL AND BASIC AMINO ACID TRANSPORT PROTEIN RBAT"/>
    <property type="match status" value="1"/>
</dbReference>
<evidence type="ECO:0000259" key="3">
    <source>
        <dbReference type="SMART" id="SM00642"/>
    </source>
</evidence>
<gene>
    <name evidence="4" type="ORF">NU09_2590</name>
</gene>
<evidence type="ECO:0000313" key="5">
    <source>
        <dbReference type="Proteomes" id="UP000289775"/>
    </source>
</evidence>
<dbReference type="Proteomes" id="UP000289775">
    <property type="component" value="Unassembled WGS sequence"/>
</dbReference>
<comment type="caution">
    <text evidence="4">The sequence shown here is derived from an EMBL/GenBank/DDBJ whole genome shotgun (WGS) entry which is preliminary data.</text>
</comment>
<dbReference type="Pfam" id="PF00128">
    <property type="entry name" value="Alpha-amylase"/>
    <property type="match status" value="2"/>
</dbReference>
<feature type="chain" id="PRO_5019369913" evidence="2">
    <location>
        <begin position="20"/>
        <end position="482"/>
    </location>
</feature>